<dbReference type="Pfam" id="PF14289">
    <property type="entry name" value="DUF4369"/>
    <property type="match status" value="1"/>
</dbReference>
<accession>A0A916YHF4</accession>
<dbReference type="InterPro" id="IPR033395">
    <property type="entry name" value="DUF5106"/>
</dbReference>
<dbReference type="InterPro" id="IPR012336">
    <property type="entry name" value="Thioredoxin-like_fold"/>
</dbReference>
<dbReference type="PROSITE" id="PS51352">
    <property type="entry name" value="THIOREDOXIN_2"/>
    <property type="match status" value="1"/>
</dbReference>
<keyword evidence="1" id="KW-0732">Signal</keyword>
<reference evidence="3" key="2">
    <citation type="submission" date="2020-09" db="EMBL/GenBank/DDBJ databases">
        <authorList>
            <person name="Sun Q."/>
            <person name="Zhou Y."/>
        </authorList>
    </citation>
    <scope>NUCLEOTIDE SEQUENCE</scope>
    <source>
        <strain evidence="3">CGMCC 1.15958</strain>
    </source>
</reference>
<name>A0A916YHF4_9BACT</name>
<dbReference type="CDD" id="cd02966">
    <property type="entry name" value="TlpA_like_family"/>
    <property type="match status" value="1"/>
</dbReference>
<dbReference type="Pfam" id="PF13905">
    <property type="entry name" value="Thioredoxin_8"/>
    <property type="match status" value="1"/>
</dbReference>
<dbReference type="InterPro" id="IPR013766">
    <property type="entry name" value="Thioredoxin_domain"/>
</dbReference>
<dbReference type="Pfam" id="PF17127">
    <property type="entry name" value="DUF5106"/>
    <property type="match status" value="1"/>
</dbReference>
<dbReference type="Proteomes" id="UP000609064">
    <property type="component" value="Unassembled WGS sequence"/>
</dbReference>
<gene>
    <name evidence="3" type="ORF">GCM10011514_05950</name>
</gene>
<evidence type="ECO:0000256" key="1">
    <source>
        <dbReference type="SAM" id="SignalP"/>
    </source>
</evidence>
<keyword evidence="4" id="KW-1185">Reference proteome</keyword>
<evidence type="ECO:0000313" key="4">
    <source>
        <dbReference type="Proteomes" id="UP000609064"/>
    </source>
</evidence>
<reference evidence="3" key="1">
    <citation type="journal article" date="2014" name="Int. J. Syst. Evol. Microbiol.">
        <title>Complete genome sequence of Corynebacterium casei LMG S-19264T (=DSM 44701T), isolated from a smear-ripened cheese.</title>
        <authorList>
            <consortium name="US DOE Joint Genome Institute (JGI-PGF)"/>
            <person name="Walter F."/>
            <person name="Albersmeier A."/>
            <person name="Kalinowski J."/>
            <person name="Ruckert C."/>
        </authorList>
    </citation>
    <scope>NUCLEOTIDE SEQUENCE</scope>
    <source>
        <strain evidence="3">CGMCC 1.15958</strain>
    </source>
</reference>
<dbReference type="AlphaFoldDB" id="A0A916YHF4"/>
<feature type="chain" id="PRO_5037181272" description="Thioredoxin domain-containing protein" evidence="1">
    <location>
        <begin position="36"/>
        <end position="493"/>
    </location>
</feature>
<evidence type="ECO:0000259" key="2">
    <source>
        <dbReference type="PROSITE" id="PS51352"/>
    </source>
</evidence>
<evidence type="ECO:0000313" key="3">
    <source>
        <dbReference type="EMBL" id="GGD44726.1"/>
    </source>
</evidence>
<sequence>MNKTCTNMRISRAAFRYFKSLLLITALIFSADSFAQEFGHSIKVKMKGVTEGKTAHLAHFFGYNQYIKVDSAKVENGELTFRGKDPLKGGIYLIVLSPSKYYDFAINGKEQFMEIEGDTTDFVGSVKFKGSKENEILFGYRKFLQDKSKEAEAISTMGKLKNDPASQEMNRKKIELIQKEVDTYMKNTVKENEGTFAAKVIKANLDPELPTVLPKKANGRPDSTYLFNYYKGHFFDNLDFADDRLLRSPFLHSRMERYFKDLVYQTTDSVNRDADKVLKLAKKNQEVYRFALWWVTNKYENNEIVGLDGVFIHLAENYYLKDADWLDSTQRAKFKERVDILKPLQTGLVFPTLIVADSLGKEYNPMQSKTKYTIVHFYDPDCGHCKESAPKLMEFYNKNKDKATIYNVSIAYDTKKMSNFVHAYKTQPLLNLWDSKGRYYFRKSFDVYSTPTNYILDKDKKIIARRIPVDKLEDFINFYERQQMQKMTENAGK</sequence>
<dbReference type="SUPFAM" id="SSF52833">
    <property type="entry name" value="Thioredoxin-like"/>
    <property type="match status" value="1"/>
</dbReference>
<organism evidence="3 4">
    <name type="scientific">Emticicia aquatilis</name>
    <dbReference type="NCBI Taxonomy" id="1537369"/>
    <lineage>
        <taxon>Bacteria</taxon>
        <taxon>Pseudomonadati</taxon>
        <taxon>Bacteroidota</taxon>
        <taxon>Cytophagia</taxon>
        <taxon>Cytophagales</taxon>
        <taxon>Leadbetterellaceae</taxon>
        <taxon>Emticicia</taxon>
    </lineage>
</organism>
<feature type="signal peptide" evidence="1">
    <location>
        <begin position="1"/>
        <end position="35"/>
    </location>
</feature>
<dbReference type="InterPro" id="IPR036249">
    <property type="entry name" value="Thioredoxin-like_sf"/>
</dbReference>
<protein>
    <recommendedName>
        <fullName evidence="2">Thioredoxin domain-containing protein</fullName>
    </recommendedName>
</protein>
<dbReference type="Gene3D" id="3.40.30.10">
    <property type="entry name" value="Glutaredoxin"/>
    <property type="match status" value="1"/>
</dbReference>
<dbReference type="InterPro" id="IPR025380">
    <property type="entry name" value="DUF4369"/>
</dbReference>
<comment type="caution">
    <text evidence="3">The sequence shown here is derived from an EMBL/GenBank/DDBJ whole genome shotgun (WGS) entry which is preliminary data.</text>
</comment>
<feature type="domain" description="Thioredoxin" evidence="2">
    <location>
        <begin position="344"/>
        <end position="493"/>
    </location>
</feature>
<proteinExistence type="predicted"/>
<dbReference type="EMBL" id="BMKK01000001">
    <property type="protein sequence ID" value="GGD44726.1"/>
    <property type="molecule type" value="Genomic_DNA"/>
</dbReference>